<keyword evidence="2" id="KW-1185">Reference proteome</keyword>
<gene>
    <name evidence="1" type="ORF">H9Y04_18785</name>
</gene>
<dbReference type="RefSeq" id="WP_187815018.1">
    <property type="nucleotide sequence ID" value="NZ_JACTVJ010000007.1"/>
</dbReference>
<evidence type="ECO:0000313" key="1">
    <source>
        <dbReference type="EMBL" id="MBC9714607.1"/>
    </source>
</evidence>
<proteinExistence type="predicted"/>
<dbReference type="Proteomes" id="UP000642284">
    <property type="component" value="Unassembled WGS sequence"/>
</dbReference>
<reference evidence="1 2" key="1">
    <citation type="submission" date="2020-08" db="EMBL/GenBank/DDBJ databases">
        <title>Genemic of Streptomyces polyaspartic.</title>
        <authorList>
            <person name="Liu W."/>
        </authorList>
    </citation>
    <scope>NUCLEOTIDE SEQUENCE [LARGE SCALE GENOMIC DNA]</scope>
    <source>
        <strain evidence="1 2">TRM66268-LWL</strain>
    </source>
</reference>
<accession>A0ABR7SGJ6</accession>
<dbReference type="Gene3D" id="3.40.630.30">
    <property type="match status" value="1"/>
</dbReference>
<evidence type="ECO:0000313" key="2">
    <source>
        <dbReference type="Proteomes" id="UP000642284"/>
    </source>
</evidence>
<dbReference type="SUPFAM" id="SSF55729">
    <property type="entry name" value="Acyl-CoA N-acyltransferases (Nat)"/>
    <property type="match status" value="1"/>
</dbReference>
<comment type="caution">
    <text evidence="1">The sequence shown here is derived from an EMBL/GenBank/DDBJ whole genome shotgun (WGS) entry which is preliminary data.</text>
</comment>
<dbReference type="InterPro" id="IPR016181">
    <property type="entry name" value="Acyl_CoA_acyltransferase"/>
</dbReference>
<protein>
    <submittedName>
        <fullName evidence="1">GNAT family N-acetyltransferase</fullName>
    </submittedName>
</protein>
<dbReference type="EMBL" id="JACTVJ010000007">
    <property type="protein sequence ID" value="MBC9714607.1"/>
    <property type="molecule type" value="Genomic_DNA"/>
</dbReference>
<organism evidence="1 2">
    <name type="scientific">Streptomyces polyasparticus</name>
    <dbReference type="NCBI Taxonomy" id="2767826"/>
    <lineage>
        <taxon>Bacteria</taxon>
        <taxon>Bacillati</taxon>
        <taxon>Actinomycetota</taxon>
        <taxon>Actinomycetes</taxon>
        <taxon>Kitasatosporales</taxon>
        <taxon>Streptomycetaceae</taxon>
        <taxon>Streptomyces</taxon>
    </lineage>
</organism>
<name>A0ABR7SGJ6_9ACTN</name>
<sequence>MPEVYLRRLTRWQAEQQREAVADLYVTAYRGAAGDEFRDRTGFLQRFERHVQRDGFDMAVADASGLAGCVYGYLPKRDGRWWADYPVEVTPRAEELTASGRVFVLAELMVLPAHRRRGVATRLGELLLARHPSDLVVTGLAPERGTAAVREVLRTWGWKELPRTGDGGGREVWARGADL</sequence>